<evidence type="ECO:0000256" key="7">
    <source>
        <dbReference type="ARBA" id="ARBA00023242"/>
    </source>
</evidence>
<dbReference type="SMART" id="SM00913">
    <property type="entry name" value="IBN_N"/>
    <property type="match status" value="1"/>
</dbReference>
<dbReference type="InterPro" id="IPR013713">
    <property type="entry name" value="XPO2_central"/>
</dbReference>
<dbReference type="InterPro" id="IPR016024">
    <property type="entry name" value="ARM-type_fold"/>
</dbReference>
<dbReference type="Gene3D" id="1.25.10.10">
    <property type="entry name" value="Leucine-rich Repeat Variant"/>
    <property type="match status" value="1"/>
</dbReference>
<gene>
    <name evidence="9" type="ORF">GMARGA_LOCUS12202</name>
</gene>
<evidence type="ECO:0000259" key="8">
    <source>
        <dbReference type="PROSITE" id="PS50166"/>
    </source>
</evidence>
<evidence type="ECO:0000313" key="9">
    <source>
        <dbReference type="EMBL" id="CAG8702322.1"/>
    </source>
</evidence>
<evidence type="ECO:0000256" key="3">
    <source>
        <dbReference type="ARBA" id="ARBA00008669"/>
    </source>
</evidence>
<organism evidence="9 10">
    <name type="scientific">Gigaspora margarita</name>
    <dbReference type="NCBI Taxonomy" id="4874"/>
    <lineage>
        <taxon>Eukaryota</taxon>
        <taxon>Fungi</taxon>
        <taxon>Fungi incertae sedis</taxon>
        <taxon>Mucoromycota</taxon>
        <taxon>Glomeromycotina</taxon>
        <taxon>Glomeromycetes</taxon>
        <taxon>Diversisporales</taxon>
        <taxon>Gigasporaceae</taxon>
        <taxon>Gigaspora</taxon>
    </lineage>
</organism>
<keyword evidence="4" id="KW-0813">Transport</keyword>
<dbReference type="InterPro" id="IPR001494">
    <property type="entry name" value="Importin-beta_N"/>
</dbReference>
<proteinExistence type="inferred from homology"/>
<keyword evidence="10" id="KW-1185">Reference proteome</keyword>
<comment type="subcellular location">
    <subcellularLocation>
        <location evidence="2">Cytoplasm</location>
    </subcellularLocation>
    <subcellularLocation>
        <location evidence="1">Nucleus</location>
    </subcellularLocation>
</comment>
<evidence type="ECO:0000256" key="4">
    <source>
        <dbReference type="ARBA" id="ARBA00022448"/>
    </source>
</evidence>
<dbReference type="Proteomes" id="UP000789901">
    <property type="component" value="Unassembled WGS sequence"/>
</dbReference>
<dbReference type="PANTHER" id="PTHR10997:SF8">
    <property type="entry name" value="EXPORTIN-2"/>
    <property type="match status" value="1"/>
</dbReference>
<comment type="caution">
    <text evidence="9">The sequence shown here is derived from an EMBL/GenBank/DDBJ whole genome shotgun (WGS) entry which is preliminary data.</text>
</comment>
<keyword evidence="7" id="KW-0539">Nucleus</keyword>
<keyword evidence="5" id="KW-0963">Cytoplasm</keyword>
<feature type="domain" description="Importin N-terminal" evidence="8">
    <location>
        <begin position="30"/>
        <end position="118"/>
    </location>
</feature>
<accession>A0ABN7UYG9</accession>
<evidence type="ECO:0000256" key="6">
    <source>
        <dbReference type="ARBA" id="ARBA00022927"/>
    </source>
</evidence>
<evidence type="ECO:0000256" key="2">
    <source>
        <dbReference type="ARBA" id="ARBA00004496"/>
    </source>
</evidence>
<protein>
    <submittedName>
        <fullName evidence="9">27065_t:CDS:1</fullName>
    </submittedName>
</protein>
<evidence type="ECO:0000256" key="1">
    <source>
        <dbReference type="ARBA" id="ARBA00004123"/>
    </source>
</evidence>
<dbReference type="Pfam" id="PF03810">
    <property type="entry name" value="IBN_N"/>
    <property type="match status" value="1"/>
</dbReference>
<dbReference type="EMBL" id="CAJVQB010007385">
    <property type="protein sequence ID" value="CAG8702322.1"/>
    <property type="molecule type" value="Genomic_DNA"/>
</dbReference>
<dbReference type="InterPro" id="IPR011989">
    <property type="entry name" value="ARM-like"/>
</dbReference>
<dbReference type="PROSITE" id="PS50166">
    <property type="entry name" value="IMPORTIN_B_NT"/>
    <property type="match status" value="1"/>
</dbReference>
<reference evidence="9 10" key="1">
    <citation type="submission" date="2021-06" db="EMBL/GenBank/DDBJ databases">
        <authorList>
            <person name="Kallberg Y."/>
            <person name="Tangrot J."/>
            <person name="Rosling A."/>
        </authorList>
    </citation>
    <scope>NUCLEOTIDE SEQUENCE [LARGE SCALE GENOMIC DNA]</scope>
    <source>
        <strain evidence="9 10">120-4 pot B 10/14</strain>
    </source>
</reference>
<dbReference type="Pfam" id="PF08506">
    <property type="entry name" value="Cse1"/>
    <property type="match status" value="1"/>
</dbReference>
<sequence>MSVASVNDQYLATLANLLKQTLEPTTRQLAESELFTAEAEQSNFPIAILQLITKENTEPSVRVAGSLLFKNYVKRNWVRVKTSCSDAPEHTSRNEDESKIPSEIRNAIKECIVDILVSVPTNIQLQLSEAVTLIAENDFPEHWQNLIQQLSSKLDSEDYARNNGVLQTAHSIFKRWRHQFRSDPLFAEINFVLDQFCTPFFQLLQNTDAKITEHAQNKQRLQVYMQTLLLLMKLFYDLNCQDIPPFFEDNMEQCMALLHKYIVYSNPLLESESEDEAGPLEKVKSSICEIVTLYTMKYEELFTMLPQFVETVWFLLTTIGIEAKYDLLVSKSMAFLSTVVKLEQYHKLFNSETALTQFCQKIVLPNMYLRNVDEELFEYDPIEFIRRDIEGSDSDTRRRAASDFVRSMMTHFMKDITRIIGTYITQFLKQYKENPSNWKDKDAAIYLLTSIATPGTATKHGLTVINDLVNVVDWFSENVLPDLQAPVDSGQPVLKVDAIKYLYTFRNQMSKPGLAAVFPLLVNHLSSTNYVVHTYAAIAIERVLFMRKDNAMMFNKHDIKPYTQELLINLFRLIEAGTTPETLAENDYLMKAVMRVIFTSRDDMSPYVGEILNHLNKILGEISKNPSNPRFNHYVFESIGALVRFNCLDNPIALQNFENMLFGPFQIILQQDVVEFVPYVFQIFSQLLELHTEAQLPDIYKGMLPALLTPNLWESSGNIPALVRFLHAYLYRDSLAIIANKQLEPILGIFQKLIASKANDKYGLELLCSIVQYVHTGTLNQYIGAILSLLLRRLQSSRTEKFALGFVNFVCFFIAINLHGDPDYVVHAFDSIQEKLFLEVLNAFIIPDLQKIQGYTDRKVCAIAMIRLLTQSNLILSETPVILAALIKLFEAPTEIENYDAEEELLNFDFEEDRQFQTTFAKLTTASKPRIDPTASIPEPKVYLAQELHRLSQAYPNIAEMIQTRLPTECIHYLDQYMKLANPTQDNVSG</sequence>
<dbReference type="PANTHER" id="PTHR10997">
    <property type="entry name" value="IMPORTIN-7, 8, 11"/>
    <property type="match status" value="1"/>
</dbReference>
<name>A0ABN7UYG9_GIGMA</name>
<comment type="similarity">
    <text evidence="3">Belongs to the XPO2/CSE1 family.</text>
</comment>
<keyword evidence="6" id="KW-0653">Protein transport</keyword>
<dbReference type="InterPro" id="IPR005043">
    <property type="entry name" value="XPO2_C"/>
</dbReference>
<dbReference type="SUPFAM" id="SSF48371">
    <property type="entry name" value="ARM repeat"/>
    <property type="match status" value="1"/>
</dbReference>
<evidence type="ECO:0000313" key="10">
    <source>
        <dbReference type="Proteomes" id="UP000789901"/>
    </source>
</evidence>
<evidence type="ECO:0000256" key="5">
    <source>
        <dbReference type="ARBA" id="ARBA00022490"/>
    </source>
</evidence>
<dbReference type="Pfam" id="PF03378">
    <property type="entry name" value="CAS_CSE1"/>
    <property type="match status" value="1"/>
</dbReference>